<evidence type="ECO:0000313" key="4">
    <source>
        <dbReference type="Proteomes" id="UP000515847"/>
    </source>
</evidence>
<dbReference type="AlphaFoldDB" id="A0A7G6DZW3"/>
<dbReference type="OrthoDB" id="9805070at2"/>
<accession>A0A7G6DZW3</accession>
<dbReference type="InterPro" id="IPR050570">
    <property type="entry name" value="Cell_wall_metabolism_enzyme"/>
</dbReference>
<keyword evidence="4" id="KW-1185">Reference proteome</keyword>
<dbReference type="PANTHER" id="PTHR21666">
    <property type="entry name" value="PEPTIDASE-RELATED"/>
    <property type="match status" value="1"/>
</dbReference>
<dbReference type="InterPro" id="IPR016047">
    <property type="entry name" value="M23ase_b-sheet_dom"/>
</dbReference>
<proteinExistence type="predicted"/>
<dbReference type="CDD" id="cd12797">
    <property type="entry name" value="M23_peptidase"/>
    <property type="match status" value="1"/>
</dbReference>
<gene>
    <name evidence="3" type="ORF">BR63_02995</name>
</gene>
<evidence type="ECO:0000259" key="2">
    <source>
        <dbReference type="Pfam" id="PF01551"/>
    </source>
</evidence>
<dbReference type="RefSeq" id="WP_051966289.1">
    <property type="nucleotide sequence ID" value="NZ_CP045798.1"/>
</dbReference>
<feature type="domain" description="M23ase beta-sheet core" evidence="2">
    <location>
        <begin position="333"/>
        <end position="431"/>
    </location>
</feature>
<dbReference type="InterPro" id="IPR011055">
    <property type="entry name" value="Dup_hybrid_motif"/>
</dbReference>
<dbReference type="Gene3D" id="2.70.70.10">
    <property type="entry name" value="Glucose Permease (Domain IIA)"/>
    <property type="match status" value="1"/>
</dbReference>
<keyword evidence="1" id="KW-0472">Membrane</keyword>
<feature type="transmembrane region" description="Helical" evidence="1">
    <location>
        <begin position="43"/>
        <end position="67"/>
    </location>
</feature>
<reference evidence="3 4" key="1">
    <citation type="journal article" date="2019" name="Front. Microbiol.">
        <title>Thermoanaerosceptrum fracticalcis gen. nov. sp. nov., a Novel Fumarate-Fermenting Microorganism From a Deep Fractured Carbonate Aquifer of the US Great Basin.</title>
        <authorList>
            <person name="Hamilton-Brehm S.D."/>
            <person name="Stewart L.E."/>
            <person name="Zavarin M."/>
            <person name="Caldwell M."/>
            <person name="Lawson P.A."/>
            <person name="Onstott T.C."/>
            <person name="Grzymski J."/>
            <person name="Neveux I."/>
            <person name="Lollar B.S."/>
            <person name="Russell C.E."/>
            <person name="Moser D.P."/>
        </authorList>
    </citation>
    <scope>NUCLEOTIDE SEQUENCE [LARGE SCALE GENOMIC DNA]</scope>
    <source>
        <strain evidence="3 4">DRI-13</strain>
    </source>
</reference>
<dbReference type="Pfam" id="PF01551">
    <property type="entry name" value="Peptidase_M23"/>
    <property type="match status" value="1"/>
</dbReference>
<dbReference type="Proteomes" id="UP000515847">
    <property type="component" value="Chromosome"/>
</dbReference>
<protein>
    <submittedName>
        <fullName evidence="3">Peptidoglycan DD-metalloendopeptidase family protein</fullName>
    </submittedName>
</protein>
<dbReference type="GO" id="GO:0004222">
    <property type="term" value="F:metalloendopeptidase activity"/>
    <property type="evidence" value="ECO:0007669"/>
    <property type="project" value="TreeGrafter"/>
</dbReference>
<dbReference type="PANTHER" id="PTHR21666:SF270">
    <property type="entry name" value="MUREIN HYDROLASE ACTIVATOR ENVC"/>
    <property type="match status" value="1"/>
</dbReference>
<dbReference type="EMBL" id="CP045798">
    <property type="protein sequence ID" value="QNB45367.1"/>
    <property type="molecule type" value="Genomic_DNA"/>
</dbReference>
<keyword evidence="1" id="KW-1133">Transmembrane helix</keyword>
<evidence type="ECO:0000256" key="1">
    <source>
        <dbReference type="SAM" id="Phobius"/>
    </source>
</evidence>
<dbReference type="SUPFAM" id="SSF51261">
    <property type="entry name" value="Duplicated hybrid motif"/>
    <property type="match status" value="1"/>
</dbReference>
<dbReference type="KEGG" id="tfr:BR63_02995"/>
<sequence length="449" mass="50781">MQSDELYRQADEEARRITGTAARYGKKILGKVAKKVALKTLKVLFLILKMTAPVWVPLVLILVLAFGTHMLLYGFAKEATDGGPPDKKTVIAAFFGVLEDEVTEANERLFDEYKKLAAKWSQGLSKEQKEQVVAHALPWSVLLATDRVVNDAAVWEGKENVTLQPLQVFEALRPRFKWKESEVITTTVTYTDKGTVTSTSTRKVTLVTEADTFEGHFDYVYEWQTEIVERSSSGYVSVKKEVLKEVKPPAEYYIPWKQYLSKTRGIEDQLTIDHLQELAILYDEDYQFSHALTVGLDYSTYPVIEGSNGWIWPTPSTRITSPFGPRAYPRPGFHHGIDIGAVNRGVSGDPVYCIDDGEVLEAGFSVIYGRYVIVKHAKDVFTCYAHLDQRKVKEYQKIKKGDLIGTMGSTGFSTGVHLHFEIRQGKRPLDPRFYFPQIFSERSVGVEVE</sequence>
<name>A0A7G6DZW3_THEFR</name>
<evidence type="ECO:0000313" key="3">
    <source>
        <dbReference type="EMBL" id="QNB45367.1"/>
    </source>
</evidence>
<organism evidence="3 4">
    <name type="scientific">Thermanaerosceptrum fracticalcis</name>
    <dbReference type="NCBI Taxonomy" id="1712410"/>
    <lineage>
        <taxon>Bacteria</taxon>
        <taxon>Bacillati</taxon>
        <taxon>Bacillota</taxon>
        <taxon>Clostridia</taxon>
        <taxon>Eubacteriales</taxon>
        <taxon>Peptococcaceae</taxon>
        <taxon>Thermanaerosceptrum</taxon>
    </lineage>
</organism>
<keyword evidence="1" id="KW-0812">Transmembrane</keyword>